<dbReference type="SMART" id="SM00028">
    <property type="entry name" value="TPR"/>
    <property type="match status" value="4"/>
</dbReference>
<dbReference type="InterPro" id="IPR002110">
    <property type="entry name" value="Ankyrin_rpt"/>
</dbReference>
<dbReference type="SUPFAM" id="SSF48452">
    <property type="entry name" value="TPR-like"/>
    <property type="match status" value="2"/>
</dbReference>
<dbReference type="OrthoDB" id="7163585at2"/>
<organism evidence="4 5">
    <name type="scientific">Candidatus Jidaibacter acanthamoebae</name>
    <dbReference type="NCBI Taxonomy" id="86105"/>
    <lineage>
        <taxon>Bacteria</taxon>
        <taxon>Pseudomonadati</taxon>
        <taxon>Pseudomonadota</taxon>
        <taxon>Alphaproteobacteria</taxon>
        <taxon>Rickettsiales</taxon>
        <taxon>Candidatus Midichloriaceae</taxon>
        <taxon>Candidatus Jidaibacter</taxon>
    </lineage>
</organism>
<dbReference type="PROSITE" id="PS50297">
    <property type="entry name" value="ANK_REP_REGION"/>
    <property type="match status" value="1"/>
</dbReference>
<keyword evidence="5" id="KW-1185">Reference proteome</keyword>
<keyword evidence="1" id="KW-0677">Repeat</keyword>
<dbReference type="STRING" id="86105.NF27_JN00080"/>
<dbReference type="EMBL" id="JSWE01000230">
    <property type="protein sequence ID" value="KIE04102.1"/>
    <property type="molecule type" value="Genomic_DNA"/>
</dbReference>
<dbReference type="InterPro" id="IPR019734">
    <property type="entry name" value="TPR_rpt"/>
</dbReference>
<dbReference type="RefSeq" id="WP_039459512.1">
    <property type="nucleotide sequence ID" value="NZ_JSWE01000230.1"/>
</dbReference>
<accession>A0A0C1MQ68</accession>
<sequence length="890" mass="101889">MRNDIFNDQETKKEVFFILLKRAEISTIELYLYGWKDLVVNIPAQEMFGKVAINVVRKNEGLNTIKFLIEKCGYKFREIYDPGHCNLLQEACLYNAIDIVKYLLEKGFNPNTQDTLGITPLHRAIHTDSKGLISLLYSKGANLNTKDKQGLTPLHTAAINLKSNALIELRRLKANARIKEKNGMDYLQLSKAVKEGRIKVAKQYELGDQQKQDNEFREIDGLSQYYKALLEKKIFQKKFEDATELLETAYTLNKTNSFLLSTLVDCFVVSKSINAKQLGIYLDHLINKYKLSKNYIIIGYFHVCEVLKNIGEYSAIEQFIDFAIKMVSSFEEREVKNISISELYNHACSLYFELGSYHKVVVTAQLGLKYCLPNEDKRIVGFLHYNLGRAQFNLFNVESAYSNFEAAFSLVEDDIDIFNSFLSRLIERKEYDKALRISTESKCNIYPDLSITYIKLLKGDITWELALKEASNRKYLNDNFSYSLALDIQTICHHRLGNHDLALLCIKESFKHISAQKNINLDHAIIKYLHNTISYGFKEEGLKFIETTKDVYQNNYRNNNFIKIFKALTYVENSRIEEAINITLELSSFNINSQLLVGLYTSCSCLVIAQHDSDRYDLAQNLLEKALELDPSNLSAILYKALILFLRGKTSEANIGLSDLDENLVLQIAKSEDFLLEGAEEEVIGAELFDPVKIHLYFQKQKQQAITATANAIHKETKPITSWCISSKVYRENTEGVVHIDNELFSNYYALIDPGISNKLDNQTLKQCQNALEKGICYRKVGQNGVKFINNGPIELKIHGDTRLCTTQVFINEDSKKLIIFDELGHHKSIKRISNRNFSITNIKVPNQQSSEIGYSLQSEDPTPIIQGTPTPQFTDKVKVTLNSEVRECY</sequence>
<evidence type="ECO:0000256" key="2">
    <source>
        <dbReference type="ARBA" id="ARBA00023043"/>
    </source>
</evidence>
<evidence type="ECO:0000256" key="3">
    <source>
        <dbReference type="PROSITE-ProRule" id="PRU00023"/>
    </source>
</evidence>
<evidence type="ECO:0000256" key="1">
    <source>
        <dbReference type="ARBA" id="ARBA00022737"/>
    </source>
</evidence>
<dbReference type="InterPro" id="IPR050745">
    <property type="entry name" value="Multifunctional_regulatory"/>
</dbReference>
<dbReference type="PANTHER" id="PTHR24189">
    <property type="entry name" value="MYOTROPHIN"/>
    <property type="match status" value="1"/>
</dbReference>
<dbReference type="InterPro" id="IPR036770">
    <property type="entry name" value="Ankyrin_rpt-contain_sf"/>
</dbReference>
<dbReference type="PROSITE" id="PS50088">
    <property type="entry name" value="ANK_REPEAT"/>
    <property type="match status" value="1"/>
</dbReference>
<gene>
    <name evidence="4" type="ORF">NF27_JN00080</name>
</gene>
<comment type="caution">
    <text evidence="4">The sequence shown here is derived from an EMBL/GenBank/DDBJ whole genome shotgun (WGS) entry which is preliminary data.</text>
</comment>
<keyword evidence="2 3" id="KW-0040">ANK repeat</keyword>
<dbReference type="Pfam" id="PF12796">
    <property type="entry name" value="Ank_2"/>
    <property type="match status" value="1"/>
</dbReference>
<dbReference type="SMART" id="SM00248">
    <property type="entry name" value="ANK"/>
    <property type="match status" value="3"/>
</dbReference>
<evidence type="ECO:0000313" key="4">
    <source>
        <dbReference type="EMBL" id="KIE04102.1"/>
    </source>
</evidence>
<protein>
    <submittedName>
        <fullName evidence="4">Uncharacterized protein</fullName>
    </submittedName>
</protein>
<reference evidence="4 5" key="1">
    <citation type="submission" date="2014-11" db="EMBL/GenBank/DDBJ databases">
        <title>A Rickettsiales Symbiont of Amoebae With Ancient Features.</title>
        <authorList>
            <person name="Schulz F."/>
            <person name="Martijn J."/>
            <person name="Wascher F."/>
            <person name="Kostanjsek R."/>
            <person name="Ettema T.J."/>
            <person name="Horn M."/>
        </authorList>
    </citation>
    <scope>NUCLEOTIDE SEQUENCE [LARGE SCALE GENOMIC DNA]</scope>
    <source>
        <strain evidence="4 5">UWC36</strain>
    </source>
</reference>
<dbReference type="SUPFAM" id="SSF48403">
    <property type="entry name" value="Ankyrin repeat"/>
    <property type="match status" value="1"/>
</dbReference>
<evidence type="ECO:0000313" key="5">
    <source>
        <dbReference type="Proteomes" id="UP000031258"/>
    </source>
</evidence>
<dbReference type="InterPro" id="IPR011990">
    <property type="entry name" value="TPR-like_helical_dom_sf"/>
</dbReference>
<dbReference type="Proteomes" id="UP000031258">
    <property type="component" value="Unassembled WGS sequence"/>
</dbReference>
<dbReference type="AlphaFoldDB" id="A0A0C1MQ68"/>
<proteinExistence type="predicted"/>
<dbReference type="Gene3D" id="1.25.40.10">
    <property type="entry name" value="Tetratricopeptide repeat domain"/>
    <property type="match status" value="2"/>
</dbReference>
<dbReference type="Pfam" id="PF13181">
    <property type="entry name" value="TPR_8"/>
    <property type="match status" value="1"/>
</dbReference>
<feature type="repeat" description="ANK" evidence="3">
    <location>
        <begin position="116"/>
        <end position="148"/>
    </location>
</feature>
<name>A0A0C1MQ68_9RICK</name>
<dbReference type="Gene3D" id="1.25.40.20">
    <property type="entry name" value="Ankyrin repeat-containing domain"/>
    <property type="match status" value="1"/>
</dbReference>